<organism evidence="5 6">
    <name type="scientific">Penicillium brevicompactum</name>
    <dbReference type="NCBI Taxonomy" id="5074"/>
    <lineage>
        <taxon>Eukaryota</taxon>
        <taxon>Fungi</taxon>
        <taxon>Dikarya</taxon>
        <taxon>Ascomycota</taxon>
        <taxon>Pezizomycotina</taxon>
        <taxon>Eurotiomycetes</taxon>
        <taxon>Eurotiomycetidae</taxon>
        <taxon>Eurotiales</taxon>
        <taxon>Aspergillaceae</taxon>
        <taxon>Penicillium</taxon>
    </lineage>
</organism>
<dbReference type="Pfam" id="PF01989">
    <property type="entry name" value="AcnX_swivel_put"/>
    <property type="match status" value="1"/>
</dbReference>
<evidence type="ECO:0000313" key="6">
    <source>
        <dbReference type="Proteomes" id="UP001147695"/>
    </source>
</evidence>
<evidence type="ECO:0000256" key="1">
    <source>
        <dbReference type="ARBA" id="ARBA00023004"/>
    </source>
</evidence>
<sequence>MDSESASPRESLGKFQAVAMEGQKSILMGRVLSSPGFAEGEILASNTALSFWGGVNPLTGVVIDSHHPLVGLSMKGKVLAIPSGRGSCSGSAVILELFLSESNPCALIFKREELILALGVIVAQEMFQKTIPVLQVSHQTFDAVLRLKKLQINGGHIVPINVSSSVPSSISPPPDIASDFSSITLTALDREMLNGAQGRAPQFAMRVILRTALIQGVTELIDIKQAHIDCCIYTGPAVLKFAQTLREWGAKVRIPTTLNAISIDRRLWQVQGVDPNIAEPSEQLAQAYLDIGAKASFTCAPYQLESAPSLGDNIMWAESNAVVYANSVLGARTIKCPDFLDVCVALTGRSLNTGCHLTQHRKARLQIHCDAIEGSDDALFPLLGYLVGDIAADEIPIVTGLEKTVATTSDLKAFGAAFATTSSAPMFHIAGITIEARSENEIEAHLQDIPRFKVTRSDLAKQWMSFNSSGTEEDTPIDLISLGNPHFSYEEIQTLAELVRSRTKAPSTTLVVTCNREIYSQACKNGSISTVEEFGGQIITDVCWCMIQEPIIPRESQTIMTNSAKYAHYGPGLTGRRMRFGGLIQCVEAACLGTARNCLPPWLEKSN</sequence>
<protein>
    <submittedName>
        <fullName evidence="5">Aconitase/3-isopropylmalate dehydratase large subunit alpha/beta/alpha subdomain 1/3</fullName>
    </submittedName>
</protein>
<dbReference type="Pfam" id="PF04412">
    <property type="entry name" value="AcnX"/>
    <property type="match status" value="1"/>
</dbReference>
<dbReference type="Gene3D" id="3.50.30.10">
    <property type="entry name" value="Phosphohistidine domain"/>
    <property type="match status" value="1"/>
</dbReference>
<name>A0A9W9UJT9_PENBR</name>
<keyword evidence="1" id="KW-0408">Iron</keyword>
<dbReference type="InterPro" id="IPR007506">
    <property type="entry name" value="PMDh-L-like_dom"/>
</dbReference>
<keyword evidence="2" id="KW-0456">Lyase</keyword>
<evidence type="ECO:0000259" key="3">
    <source>
        <dbReference type="Pfam" id="PF01989"/>
    </source>
</evidence>
<evidence type="ECO:0000256" key="2">
    <source>
        <dbReference type="ARBA" id="ARBA00023239"/>
    </source>
</evidence>
<dbReference type="AlphaFoldDB" id="A0A9W9UJT9"/>
<dbReference type="GO" id="GO:0016829">
    <property type="term" value="F:lyase activity"/>
    <property type="evidence" value="ECO:0007669"/>
    <property type="project" value="UniProtKB-KW"/>
</dbReference>
<dbReference type="SUPFAM" id="SSF52016">
    <property type="entry name" value="LeuD/IlvD-like"/>
    <property type="match status" value="1"/>
</dbReference>
<dbReference type="PANTHER" id="PTHR36577">
    <property type="entry name" value="DUF521 DOMAIN PROTEIN (AFU_ORTHOLOGUE AFUA_6G00490)"/>
    <property type="match status" value="1"/>
</dbReference>
<reference evidence="5" key="2">
    <citation type="journal article" date="2023" name="IMA Fungus">
        <title>Comparative genomic study of the Penicillium genus elucidates a diverse pangenome and 15 lateral gene transfer events.</title>
        <authorList>
            <person name="Petersen C."/>
            <person name="Sorensen T."/>
            <person name="Nielsen M.R."/>
            <person name="Sondergaard T.E."/>
            <person name="Sorensen J.L."/>
            <person name="Fitzpatrick D.A."/>
            <person name="Frisvad J.C."/>
            <person name="Nielsen K.L."/>
        </authorList>
    </citation>
    <scope>NUCLEOTIDE SEQUENCE</scope>
    <source>
        <strain evidence="5">IBT 35673</strain>
    </source>
</reference>
<dbReference type="CDD" id="cd01355">
    <property type="entry name" value="AcnX"/>
    <property type="match status" value="1"/>
</dbReference>
<feature type="domain" description="Phosphomevalonate dehydratase small subunit-like" evidence="3">
    <location>
        <begin position="49"/>
        <end position="133"/>
    </location>
</feature>
<dbReference type="PANTHER" id="PTHR36577:SF3">
    <property type="entry name" value="DUF521 DOMAIN PROTEIN (AFU_ORTHOLOGUE AFUA_6G00490)"/>
    <property type="match status" value="1"/>
</dbReference>
<accession>A0A9W9UJT9</accession>
<reference evidence="5" key="1">
    <citation type="submission" date="2022-12" db="EMBL/GenBank/DDBJ databases">
        <authorList>
            <person name="Petersen C."/>
        </authorList>
    </citation>
    <scope>NUCLEOTIDE SEQUENCE</scope>
    <source>
        <strain evidence="5">IBT 35673</strain>
    </source>
</reference>
<dbReference type="PIRSF" id="PIRSF036630">
    <property type="entry name" value="UCP036630"/>
    <property type="match status" value="1"/>
</dbReference>
<dbReference type="CDD" id="cd01356">
    <property type="entry name" value="AcnX_swivel"/>
    <property type="match status" value="1"/>
</dbReference>
<evidence type="ECO:0000259" key="4">
    <source>
        <dbReference type="Pfam" id="PF04412"/>
    </source>
</evidence>
<gene>
    <name evidence="5" type="ORF">N7452_002487</name>
</gene>
<dbReference type="InterPro" id="IPR012047">
    <property type="entry name" value="AcnX"/>
</dbReference>
<comment type="caution">
    <text evidence="5">The sequence shown here is derived from an EMBL/GenBank/DDBJ whole genome shotgun (WGS) entry which is preliminary data.</text>
</comment>
<proteinExistence type="predicted"/>
<feature type="domain" description="Phosphomevalonate dehydratase large subunit-like" evidence="4">
    <location>
        <begin position="184"/>
        <end position="588"/>
    </location>
</feature>
<evidence type="ECO:0000313" key="5">
    <source>
        <dbReference type="EMBL" id="KAJ5344483.1"/>
    </source>
</evidence>
<dbReference type="EMBL" id="JAPZBQ010000002">
    <property type="protein sequence ID" value="KAJ5344483.1"/>
    <property type="molecule type" value="Genomic_DNA"/>
</dbReference>
<dbReference type="InterPro" id="IPR002840">
    <property type="entry name" value="PMDh-S-like_dom"/>
</dbReference>
<dbReference type="Proteomes" id="UP001147695">
    <property type="component" value="Unassembled WGS sequence"/>
</dbReference>